<name>A0A0R1J725_9LACO</name>
<evidence type="ECO:0000259" key="2">
    <source>
        <dbReference type="Pfam" id="PF02698"/>
    </source>
</evidence>
<keyword evidence="1" id="KW-0812">Transmembrane</keyword>
<dbReference type="RefSeq" id="WP_057765465.1">
    <property type="nucleotide sequence ID" value="NZ_AZDG01000009.1"/>
</dbReference>
<dbReference type="InterPro" id="IPR051599">
    <property type="entry name" value="Cell_Envelope_Assoc"/>
</dbReference>
<organism evidence="3 4">
    <name type="scientific">Companilactobacillus tucceti DSM 20183</name>
    <dbReference type="NCBI Taxonomy" id="1423811"/>
    <lineage>
        <taxon>Bacteria</taxon>
        <taxon>Bacillati</taxon>
        <taxon>Bacillota</taxon>
        <taxon>Bacilli</taxon>
        <taxon>Lactobacillales</taxon>
        <taxon>Lactobacillaceae</taxon>
        <taxon>Companilactobacillus</taxon>
    </lineage>
</organism>
<dbReference type="PANTHER" id="PTHR30336:SF4">
    <property type="entry name" value="ENVELOPE BIOGENESIS FACTOR ELYC"/>
    <property type="match status" value="1"/>
</dbReference>
<evidence type="ECO:0000313" key="3">
    <source>
        <dbReference type="EMBL" id="KRK64627.1"/>
    </source>
</evidence>
<dbReference type="GO" id="GO:0005886">
    <property type="term" value="C:plasma membrane"/>
    <property type="evidence" value="ECO:0007669"/>
    <property type="project" value="TreeGrafter"/>
</dbReference>
<keyword evidence="4" id="KW-1185">Reference proteome</keyword>
<gene>
    <name evidence="3" type="ORF">FC72_GL002035</name>
</gene>
<dbReference type="CDD" id="cd06259">
    <property type="entry name" value="YdcF-like"/>
    <property type="match status" value="1"/>
</dbReference>
<feature type="transmembrane region" description="Helical" evidence="1">
    <location>
        <begin position="28"/>
        <end position="46"/>
    </location>
</feature>
<feature type="transmembrane region" description="Helical" evidence="1">
    <location>
        <begin position="52"/>
        <end position="78"/>
    </location>
</feature>
<dbReference type="Pfam" id="PF02698">
    <property type="entry name" value="DUF218"/>
    <property type="match status" value="1"/>
</dbReference>
<comment type="caution">
    <text evidence="3">The sequence shown here is derived from an EMBL/GenBank/DDBJ whole genome shotgun (WGS) entry which is preliminary data.</text>
</comment>
<protein>
    <recommendedName>
        <fullName evidence="2">DUF218 domain-containing protein</fullName>
    </recommendedName>
</protein>
<keyword evidence="1" id="KW-0472">Membrane</keyword>
<feature type="domain" description="DUF218" evidence="2">
    <location>
        <begin position="92"/>
        <end position="237"/>
    </location>
</feature>
<dbReference type="OrthoDB" id="9782395at2"/>
<dbReference type="Proteomes" id="UP000050929">
    <property type="component" value="Unassembled WGS sequence"/>
</dbReference>
<dbReference type="InterPro" id="IPR014729">
    <property type="entry name" value="Rossmann-like_a/b/a_fold"/>
</dbReference>
<keyword evidence="1" id="KW-1133">Transmembrane helix</keyword>
<feature type="transmembrane region" description="Helical" evidence="1">
    <location>
        <begin position="243"/>
        <end position="264"/>
    </location>
</feature>
<evidence type="ECO:0000313" key="4">
    <source>
        <dbReference type="Proteomes" id="UP000050929"/>
    </source>
</evidence>
<dbReference type="InterPro" id="IPR003848">
    <property type="entry name" value="DUF218"/>
</dbReference>
<proteinExistence type="predicted"/>
<dbReference type="Gene3D" id="3.40.50.620">
    <property type="entry name" value="HUPs"/>
    <property type="match status" value="1"/>
</dbReference>
<dbReference type="STRING" id="1423811.FC72_GL002035"/>
<dbReference type="GO" id="GO:0000270">
    <property type="term" value="P:peptidoglycan metabolic process"/>
    <property type="evidence" value="ECO:0007669"/>
    <property type="project" value="TreeGrafter"/>
</dbReference>
<sequence length="265" mass="30935">MLYFLGIVSIAIIEFFLVKDSRLIFSRWPWLFMSLTGIFLIILGSVPEWSMVPIFSSVVGMLFFINLVFFIVMSVYIIEVWLFKDSTIKDVDYIVVLGTRIMSSRIPPNLKSRLDKAIETYRRLKCRPKILVSGGYSSASPESEASMMQEYLIKNGIDPSYILTEDRSLNTMQNLEFSSVEIRADWKNNYFPHVLIVTSEYHVPRVNRYSKDLNLRPHFVSAKTLQLFKYPAMFREFTAIVWYHRYTLVTTFVMMFVILVSTLVS</sequence>
<dbReference type="PATRIC" id="fig|1423811.3.peg.2079"/>
<reference evidence="3 4" key="1">
    <citation type="journal article" date="2015" name="Genome Announc.">
        <title>Expanding the biotechnology potential of lactobacilli through comparative genomics of 213 strains and associated genera.</title>
        <authorList>
            <person name="Sun Z."/>
            <person name="Harris H.M."/>
            <person name="McCann A."/>
            <person name="Guo C."/>
            <person name="Argimon S."/>
            <person name="Zhang W."/>
            <person name="Yang X."/>
            <person name="Jeffery I.B."/>
            <person name="Cooney J.C."/>
            <person name="Kagawa T.F."/>
            <person name="Liu W."/>
            <person name="Song Y."/>
            <person name="Salvetti E."/>
            <person name="Wrobel A."/>
            <person name="Rasinkangas P."/>
            <person name="Parkhill J."/>
            <person name="Rea M.C."/>
            <person name="O'Sullivan O."/>
            <person name="Ritari J."/>
            <person name="Douillard F.P."/>
            <person name="Paul Ross R."/>
            <person name="Yang R."/>
            <person name="Briner A.E."/>
            <person name="Felis G.E."/>
            <person name="de Vos W.M."/>
            <person name="Barrangou R."/>
            <person name="Klaenhammer T.R."/>
            <person name="Caufield P.W."/>
            <person name="Cui Y."/>
            <person name="Zhang H."/>
            <person name="O'Toole P.W."/>
        </authorList>
    </citation>
    <scope>NUCLEOTIDE SEQUENCE [LARGE SCALE GENOMIC DNA]</scope>
    <source>
        <strain evidence="3 4">DSM 20183</strain>
    </source>
</reference>
<evidence type="ECO:0000256" key="1">
    <source>
        <dbReference type="SAM" id="Phobius"/>
    </source>
</evidence>
<dbReference type="PANTHER" id="PTHR30336">
    <property type="entry name" value="INNER MEMBRANE PROTEIN, PROBABLE PERMEASE"/>
    <property type="match status" value="1"/>
</dbReference>
<accession>A0A0R1J725</accession>
<dbReference type="GO" id="GO:0043164">
    <property type="term" value="P:Gram-negative-bacterium-type cell wall biogenesis"/>
    <property type="evidence" value="ECO:0007669"/>
    <property type="project" value="TreeGrafter"/>
</dbReference>
<dbReference type="AlphaFoldDB" id="A0A0R1J725"/>
<dbReference type="EMBL" id="AZDG01000009">
    <property type="protein sequence ID" value="KRK64627.1"/>
    <property type="molecule type" value="Genomic_DNA"/>
</dbReference>